<evidence type="ECO:0000256" key="3">
    <source>
        <dbReference type="ARBA" id="ARBA00012388"/>
    </source>
</evidence>
<evidence type="ECO:0000259" key="9">
    <source>
        <dbReference type="Pfam" id="PF22600"/>
    </source>
</evidence>
<dbReference type="FunFam" id="3.30.460.10:FF:000006">
    <property type="entry name" value="non-canonical poly(A) RNA polymerase PAPD5"/>
    <property type="match status" value="1"/>
</dbReference>
<dbReference type="EMBL" id="LFYR01001076">
    <property type="protein sequence ID" value="KMZ65113.1"/>
    <property type="molecule type" value="Genomic_DNA"/>
</dbReference>
<dbReference type="InterPro" id="IPR045862">
    <property type="entry name" value="Trf4-like"/>
</dbReference>
<dbReference type="PANTHER" id="PTHR23092:SF15">
    <property type="entry name" value="INACTIVE NON-CANONICAL POLY(A) RNA POLYMERASE PROTEIN TRF4-2-RELATED"/>
    <property type="match status" value="1"/>
</dbReference>
<comment type="similarity">
    <text evidence="2">Belongs to the DNA polymerase type-B-like family.</text>
</comment>
<evidence type="ECO:0000313" key="10">
    <source>
        <dbReference type="EMBL" id="KMZ65113.1"/>
    </source>
</evidence>
<dbReference type="Pfam" id="PF22600">
    <property type="entry name" value="MTPAP-like_central"/>
    <property type="match status" value="1"/>
</dbReference>
<dbReference type="STRING" id="29655.A0A0K9P7X4"/>
<keyword evidence="11" id="KW-1185">Reference proteome</keyword>
<evidence type="ECO:0000256" key="7">
    <source>
        <dbReference type="SAM" id="MobiDB-lite"/>
    </source>
</evidence>
<keyword evidence="6" id="KW-0460">Magnesium</keyword>
<dbReference type="GO" id="GO:0043634">
    <property type="term" value="P:polyadenylation-dependent ncRNA catabolic process"/>
    <property type="evidence" value="ECO:0000318"/>
    <property type="project" value="GO_Central"/>
</dbReference>
<evidence type="ECO:0000256" key="6">
    <source>
        <dbReference type="ARBA" id="ARBA00022842"/>
    </source>
</evidence>
<feature type="domain" description="PAP-associated" evidence="8">
    <location>
        <begin position="305"/>
        <end position="364"/>
    </location>
</feature>
<evidence type="ECO:0000313" key="11">
    <source>
        <dbReference type="Proteomes" id="UP000036987"/>
    </source>
</evidence>
<dbReference type="CDD" id="cd05402">
    <property type="entry name" value="NT_PAP_TUTase"/>
    <property type="match status" value="1"/>
</dbReference>
<dbReference type="InterPro" id="IPR054708">
    <property type="entry name" value="MTPAP-like_central"/>
</dbReference>
<gene>
    <name evidence="10" type="ORF">ZOSMA_339G00090</name>
</gene>
<dbReference type="SUPFAM" id="SSF81631">
    <property type="entry name" value="PAP/OAS1 substrate-binding domain"/>
    <property type="match status" value="1"/>
</dbReference>
<feature type="compositionally biased region" description="Basic residues" evidence="7">
    <location>
        <begin position="493"/>
        <end position="504"/>
    </location>
</feature>
<protein>
    <recommendedName>
        <fullName evidence="3">polynucleotide adenylyltransferase</fullName>
        <ecNumber evidence="3">2.7.7.19</ecNumber>
    </recommendedName>
</protein>
<comment type="caution">
    <text evidence="10">The sequence shown here is derived from an EMBL/GenBank/DDBJ whole genome shotgun (WGS) entry which is preliminary data.</text>
</comment>
<dbReference type="GO" id="GO:0031499">
    <property type="term" value="C:TRAMP complex"/>
    <property type="evidence" value="ECO:0000318"/>
    <property type="project" value="GO_Central"/>
</dbReference>
<feature type="region of interest" description="Disordered" evidence="7">
    <location>
        <begin position="451"/>
        <end position="504"/>
    </location>
</feature>
<dbReference type="AlphaFoldDB" id="A0A0K9P7X4"/>
<dbReference type="Proteomes" id="UP000036987">
    <property type="component" value="Unassembled WGS sequence"/>
</dbReference>
<dbReference type="Gene3D" id="3.30.460.10">
    <property type="entry name" value="Beta Polymerase, domain 2"/>
    <property type="match status" value="1"/>
</dbReference>
<evidence type="ECO:0000256" key="5">
    <source>
        <dbReference type="ARBA" id="ARBA00022723"/>
    </source>
</evidence>
<dbReference type="Pfam" id="PF03828">
    <property type="entry name" value="PAP_assoc"/>
    <property type="match status" value="1"/>
</dbReference>
<dbReference type="OMA" id="THISRCF"/>
<comment type="cofactor">
    <cofactor evidence="1">
        <name>Mn(2+)</name>
        <dbReference type="ChEBI" id="CHEBI:29035"/>
    </cofactor>
</comment>
<dbReference type="EC" id="2.7.7.19" evidence="3"/>
<dbReference type="GO" id="GO:0031123">
    <property type="term" value="P:RNA 3'-end processing"/>
    <property type="evidence" value="ECO:0000318"/>
    <property type="project" value="GO_Central"/>
</dbReference>
<evidence type="ECO:0000259" key="8">
    <source>
        <dbReference type="Pfam" id="PF03828"/>
    </source>
</evidence>
<dbReference type="InterPro" id="IPR002058">
    <property type="entry name" value="PAP_assoc"/>
</dbReference>
<dbReference type="SUPFAM" id="SSF81301">
    <property type="entry name" value="Nucleotidyltransferase"/>
    <property type="match status" value="1"/>
</dbReference>
<accession>A0A0K9P7X4</accession>
<name>A0A0K9P7X4_ZOSMR</name>
<dbReference type="OrthoDB" id="273917at2759"/>
<dbReference type="Gene3D" id="1.10.1410.10">
    <property type="match status" value="1"/>
</dbReference>
<evidence type="ECO:0000256" key="2">
    <source>
        <dbReference type="ARBA" id="ARBA00008593"/>
    </source>
</evidence>
<dbReference type="InterPro" id="IPR043519">
    <property type="entry name" value="NT_sf"/>
</dbReference>
<evidence type="ECO:0000256" key="4">
    <source>
        <dbReference type="ARBA" id="ARBA00022679"/>
    </source>
</evidence>
<dbReference type="GO" id="GO:0005730">
    <property type="term" value="C:nucleolus"/>
    <property type="evidence" value="ECO:0000318"/>
    <property type="project" value="GO_Central"/>
</dbReference>
<keyword evidence="4" id="KW-0808">Transferase</keyword>
<reference evidence="11" key="1">
    <citation type="journal article" date="2016" name="Nature">
        <title>The genome of the seagrass Zostera marina reveals angiosperm adaptation to the sea.</title>
        <authorList>
            <person name="Olsen J.L."/>
            <person name="Rouze P."/>
            <person name="Verhelst B."/>
            <person name="Lin Y.-C."/>
            <person name="Bayer T."/>
            <person name="Collen J."/>
            <person name="Dattolo E."/>
            <person name="De Paoli E."/>
            <person name="Dittami S."/>
            <person name="Maumus F."/>
            <person name="Michel G."/>
            <person name="Kersting A."/>
            <person name="Lauritano C."/>
            <person name="Lohaus R."/>
            <person name="Toepel M."/>
            <person name="Tonon T."/>
            <person name="Vanneste K."/>
            <person name="Amirebrahimi M."/>
            <person name="Brakel J."/>
            <person name="Bostroem C."/>
            <person name="Chovatia M."/>
            <person name="Grimwood J."/>
            <person name="Jenkins J.W."/>
            <person name="Jueterbock A."/>
            <person name="Mraz A."/>
            <person name="Stam W.T."/>
            <person name="Tice H."/>
            <person name="Bornberg-Bauer E."/>
            <person name="Green P.J."/>
            <person name="Pearson G.A."/>
            <person name="Procaccini G."/>
            <person name="Duarte C.M."/>
            <person name="Schmutz J."/>
            <person name="Reusch T.B.H."/>
            <person name="Van de Peer Y."/>
        </authorList>
    </citation>
    <scope>NUCLEOTIDE SEQUENCE [LARGE SCALE GENOMIC DNA]</scope>
    <source>
        <strain evidence="11">cv. Finnish</strain>
    </source>
</reference>
<feature type="domain" description="Poly(A) RNA polymerase mitochondrial-like central palm" evidence="9">
    <location>
        <begin position="113"/>
        <end position="241"/>
    </location>
</feature>
<dbReference type="GO" id="GO:1990817">
    <property type="term" value="F:poly(A) RNA polymerase activity"/>
    <property type="evidence" value="ECO:0000318"/>
    <property type="project" value="GO_Central"/>
</dbReference>
<sequence>MAAEKIYAYETLDCLPFPSDVAENYSVLRSEISSEPLPPPESTVVDYFSLEVDEAGTDFITLDVEGSPSRDVFLEKVGEVEKVYKEEEEEELVPECSWFQGCKRRLKSPMLQLHNEIIKFCDFVSPTPEEEDSRKEAVERIFGVIKYVWPHCNPEVFGSVRTGLYLPTSDVDVVIFDSKVKTPQMGLYALAKALLQRNVGEKIQVIAKARVPIVKLIEKQSGIAFDISFNVENGPKAAEFIKDAVRKMPPLKPLCMILKIFLQQRELNEVYLGGIGSYALLTMIIAHLKISWRGKSGTTGSSESNLGILLVSFFDLYGRKLNIKEVGISCNIEGTFFLKSTKRFGNDERQQLVISIEDPQSPENDIGRGSFNFYKVKSAFGMAYSLLTDVKTIGQLSSEKSLLGIIIRPDPLLLQRKGSIGGQTFDTLLPGAGHPKSPLLAYCLIDDDEPLPRGKKKKKGNQSSLKRKVSKSKFQLKKKNDTSGAVSCEESGRKRRRKTKSNGV</sequence>
<dbReference type="GO" id="GO:0046872">
    <property type="term" value="F:metal ion binding"/>
    <property type="evidence" value="ECO:0007669"/>
    <property type="project" value="UniProtKB-KW"/>
</dbReference>
<feature type="compositionally biased region" description="Basic residues" evidence="7">
    <location>
        <begin position="453"/>
        <end position="477"/>
    </location>
</feature>
<organism evidence="10 11">
    <name type="scientific">Zostera marina</name>
    <name type="common">Eelgrass</name>
    <dbReference type="NCBI Taxonomy" id="29655"/>
    <lineage>
        <taxon>Eukaryota</taxon>
        <taxon>Viridiplantae</taxon>
        <taxon>Streptophyta</taxon>
        <taxon>Embryophyta</taxon>
        <taxon>Tracheophyta</taxon>
        <taxon>Spermatophyta</taxon>
        <taxon>Magnoliopsida</taxon>
        <taxon>Liliopsida</taxon>
        <taxon>Zosteraceae</taxon>
        <taxon>Zostera</taxon>
    </lineage>
</organism>
<dbReference type="PANTHER" id="PTHR23092">
    <property type="entry name" value="POLY(A) RNA POLYMERASE"/>
    <property type="match status" value="1"/>
</dbReference>
<evidence type="ECO:0000256" key="1">
    <source>
        <dbReference type="ARBA" id="ARBA00001936"/>
    </source>
</evidence>
<proteinExistence type="inferred from homology"/>
<keyword evidence="5" id="KW-0479">Metal-binding</keyword>